<dbReference type="GO" id="GO:0009927">
    <property type="term" value="F:histidine phosphotransfer kinase activity"/>
    <property type="evidence" value="ECO:0007669"/>
    <property type="project" value="TreeGrafter"/>
</dbReference>
<dbReference type="OrthoDB" id="6114847at2"/>
<reference evidence="11 12" key="1">
    <citation type="submission" date="2019-02" db="EMBL/GenBank/DDBJ databases">
        <title>Genomic Encyclopedia of Type Strains, Phase IV (KMG-IV): sequencing the most valuable type-strain genomes for metagenomic binning, comparative biology and taxonomic classification.</title>
        <authorList>
            <person name="Goeker M."/>
        </authorList>
    </citation>
    <scope>NUCLEOTIDE SEQUENCE [LARGE SCALE GENOMIC DNA]</scope>
    <source>
        <strain evidence="11 12">DSM 10617</strain>
    </source>
</reference>
<dbReference type="SMART" id="SM00387">
    <property type="entry name" value="HATPase_c"/>
    <property type="match status" value="1"/>
</dbReference>
<dbReference type="PRINTS" id="PR00344">
    <property type="entry name" value="BCTRLSENSOR"/>
</dbReference>
<dbReference type="InterPro" id="IPR003594">
    <property type="entry name" value="HATPase_dom"/>
</dbReference>
<dbReference type="Gene3D" id="1.10.287.130">
    <property type="match status" value="1"/>
</dbReference>
<keyword evidence="3 6" id="KW-0597">Phosphoprotein</keyword>
<feature type="transmembrane region" description="Helical" evidence="8">
    <location>
        <begin position="205"/>
        <end position="225"/>
    </location>
</feature>
<keyword evidence="5 11" id="KW-0418">Kinase</keyword>
<dbReference type="GO" id="GO:0000155">
    <property type="term" value="F:phosphorelay sensor kinase activity"/>
    <property type="evidence" value="ECO:0007669"/>
    <property type="project" value="InterPro"/>
</dbReference>
<dbReference type="PROSITE" id="PS50109">
    <property type="entry name" value="HIS_KIN"/>
    <property type="match status" value="1"/>
</dbReference>
<feature type="transmembrane region" description="Helical" evidence="8">
    <location>
        <begin position="266"/>
        <end position="286"/>
    </location>
</feature>
<feature type="domain" description="Histidine kinase" evidence="9">
    <location>
        <begin position="444"/>
        <end position="661"/>
    </location>
</feature>
<evidence type="ECO:0000256" key="7">
    <source>
        <dbReference type="SAM" id="MobiDB-lite"/>
    </source>
</evidence>
<keyword evidence="8" id="KW-0472">Membrane</keyword>
<keyword evidence="8" id="KW-1133">Transmembrane helix</keyword>
<dbReference type="InterPro" id="IPR036890">
    <property type="entry name" value="HATPase_C_sf"/>
</dbReference>
<feature type="transmembrane region" description="Helical" evidence="8">
    <location>
        <begin position="352"/>
        <end position="373"/>
    </location>
</feature>
<dbReference type="SUPFAM" id="SSF52172">
    <property type="entry name" value="CheY-like"/>
    <property type="match status" value="1"/>
</dbReference>
<accession>A0A4Q7LVP4</accession>
<dbReference type="Gene3D" id="3.40.50.2300">
    <property type="match status" value="1"/>
</dbReference>
<dbReference type="RefSeq" id="WP_130480582.1">
    <property type="nucleotide sequence ID" value="NZ_SGWV01000007.1"/>
</dbReference>
<evidence type="ECO:0000256" key="4">
    <source>
        <dbReference type="ARBA" id="ARBA00022679"/>
    </source>
</evidence>
<dbReference type="InterPro" id="IPR011006">
    <property type="entry name" value="CheY-like_superfamily"/>
</dbReference>
<dbReference type="PROSITE" id="PS50110">
    <property type="entry name" value="RESPONSE_REGULATORY"/>
    <property type="match status" value="1"/>
</dbReference>
<dbReference type="GO" id="GO:0005886">
    <property type="term" value="C:plasma membrane"/>
    <property type="evidence" value="ECO:0007669"/>
    <property type="project" value="TreeGrafter"/>
</dbReference>
<keyword evidence="12" id="KW-1185">Reference proteome</keyword>
<dbReference type="AlphaFoldDB" id="A0A4Q7LVP4"/>
<dbReference type="CDD" id="cd00156">
    <property type="entry name" value="REC"/>
    <property type="match status" value="1"/>
</dbReference>
<evidence type="ECO:0000313" key="11">
    <source>
        <dbReference type="EMBL" id="RZS58437.1"/>
    </source>
</evidence>
<dbReference type="InterPro" id="IPR004358">
    <property type="entry name" value="Sig_transdc_His_kin-like_C"/>
</dbReference>
<feature type="compositionally biased region" description="Low complexity" evidence="7">
    <location>
        <begin position="809"/>
        <end position="820"/>
    </location>
</feature>
<dbReference type="InterPro" id="IPR036097">
    <property type="entry name" value="HisK_dim/P_sf"/>
</dbReference>
<feature type="transmembrane region" description="Helical" evidence="8">
    <location>
        <begin position="295"/>
        <end position="317"/>
    </location>
</feature>
<dbReference type="PANTHER" id="PTHR43047">
    <property type="entry name" value="TWO-COMPONENT HISTIDINE PROTEIN KINASE"/>
    <property type="match status" value="1"/>
</dbReference>
<feature type="domain" description="Response regulatory" evidence="10">
    <location>
        <begin position="681"/>
        <end position="799"/>
    </location>
</feature>
<evidence type="ECO:0000256" key="1">
    <source>
        <dbReference type="ARBA" id="ARBA00000085"/>
    </source>
</evidence>
<feature type="region of interest" description="Disordered" evidence="7">
    <location>
        <begin position="798"/>
        <end position="820"/>
    </location>
</feature>
<comment type="catalytic activity">
    <reaction evidence="1">
        <text>ATP + protein L-histidine = ADP + protein N-phospho-L-histidine.</text>
        <dbReference type="EC" id="2.7.13.3"/>
    </reaction>
</comment>
<dbReference type="InterPro" id="IPR003661">
    <property type="entry name" value="HisK_dim/P_dom"/>
</dbReference>
<keyword evidence="8" id="KW-0812">Transmembrane</keyword>
<organism evidence="11 12">
    <name type="scientific">Sphaerotilus mobilis</name>
    <dbReference type="NCBI Taxonomy" id="47994"/>
    <lineage>
        <taxon>Bacteria</taxon>
        <taxon>Pseudomonadati</taxon>
        <taxon>Pseudomonadota</taxon>
        <taxon>Betaproteobacteria</taxon>
        <taxon>Burkholderiales</taxon>
        <taxon>Sphaerotilaceae</taxon>
        <taxon>Sphaerotilus</taxon>
    </lineage>
</organism>
<dbReference type="Pfam" id="PF00072">
    <property type="entry name" value="Response_reg"/>
    <property type="match status" value="1"/>
</dbReference>
<evidence type="ECO:0000256" key="8">
    <source>
        <dbReference type="SAM" id="Phobius"/>
    </source>
</evidence>
<evidence type="ECO:0000256" key="5">
    <source>
        <dbReference type="ARBA" id="ARBA00022777"/>
    </source>
</evidence>
<evidence type="ECO:0000256" key="6">
    <source>
        <dbReference type="PROSITE-ProRule" id="PRU00169"/>
    </source>
</evidence>
<dbReference type="PANTHER" id="PTHR43047:SF9">
    <property type="entry name" value="HISTIDINE KINASE"/>
    <property type="match status" value="1"/>
</dbReference>
<dbReference type="EMBL" id="SGWV01000007">
    <property type="protein sequence ID" value="RZS58437.1"/>
    <property type="molecule type" value="Genomic_DNA"/>
</dbReference>
<dbReference type="Gene3D" id="3.30.565.10">
    <property type="entry name" value="Histidine kinase-like ATPase, C-terminal domain"/>
    <property type="match status" value="1"/>
</dbReference>
<keyword evidence="4" id="KW-0808">Transferase</keyword>
<feature type="transmembrane region" description="Helical" evidence="8">
    <location>
        <begin position="385"/>
        <end position="403"/>
    </location>
</feature>
<dbReference type="Pfam" id="PF00512">
    <property type="entry name" value="HisKA"/>
    <property type="match status" value="1"/>
</dbReference>
<dbReference type="CDD" id="cd00082">
    <property type="entry name" value="HisKA"/>
    <property type="match status" value="1"/>
</dbReference>
<sequence length="820" mass="89646">MLARPFLLFLLHPPLHLLLSLLLGLLLSGALPGSARAQDGPSTPALRLTQAVFTSESRPLAEPEVVALPDTWGSRRLSPRGQGLYRLQMNLDGVPQQAWALRIDRLADLHEIRVNGRLLTATLPLVRTGPDGVGPGDAGDDGRPSLSRGAPLLVALPPDLLRDGHNDLQIRVRHSTRGGLSLVLIGPMTELVPGHRREILLEQSLPLLLNGGGGALGLFLLLYGWQRRHQDPLSAGFGLLWLLISLRGSAYALLFSSQQGVWFDGLMYVSQVFTALLLGLLSLALAKRPQHPWRWVLLAFCLPLMVLGAPASVLGWTDLLRTWTYPLVLLAVMPPLALVAQHAWQQGTSRRWQTLASLLLMLLLVGSAMHDYLAWRGTLSVMARYWMPLTLPLVFAVFASTLVQRLVRGLEQVEQVNALLEERVTERTRALELAHQSKTRFLAAASHDLRQPVVTIGLLVDLLREHIQAPTQRRMIDRVHDAVASMETLLKGLLDLSRLEAGSVQPRIGTVELQRLFDAIAPHADDTAARRQLRLRLRPTRLAVRSDAVLLDQVLRNLVGNALRYTERGGVLVAARRRAGRVELRVMDSGPGIPADQQERIFEEFVQGGHASASSPGDGHVGLGLGLAIVRRSLALLAHPLSLRSEPGRGSAFTITLDEAVAPPPMPVTPPRPGEPLRHWRIVLVDDDEQVRSAVTARLAAWGAQVQAHAGLASFRQWLALRPRGHSGIDIVVTDQRLIGASAMDVIDALRSHAGPVPVLVITGDTDGTELARLQAQGLPVLHKPFRAEALLGMLMQVRNPPPNRPDAARPAPDLSARRR</sequence>
<feature type="transmembrane region" description="Helical" evidence="8">
    <location>
        <begin position="237"/>
        <end position="254"/>
    </location>
</feature>
<evidence type="ECO:0000259" key="10">
    <source>
        <dbReference type="PROSITE" id="PS50110"/>
    </source>
</evidence>
<evidence type="ECO:0000259" key="9">
    <source>
        <dbReference type="PROSITE" id="PS50109"/>
    </source>
</evidence>
<feature type="modified residue" description="4-aspartylphosphate" evidence="6">
    <location>
        <position position="735"/>
    </location>
</feature>
<dbReference type="SMART" id="SM00388">
    <property type="entry name" value="HisKA"/>
    <property type="match status" value="1"/>
</dbReference>
<dbReference type="InterPro" id="IPR005467">
    <property type="entry name" value="His_kinase_dom"/>
</dbReference>
<evidence type="ECO:0000256" key="3">
    <source>
        <dbReference type="ARBA" id="ARBA00022553"/>
    </source>
</evidence>
<evidence type="ECO:0000313" key="12">
    <source>
        <dbReference type="Proteomes" id="UP000293433"/>
    </source>
</evidence>
<feature type="transmembrane region" description="Helical" evidence="8">
    <location>
        <begin position="323"/>
        <end position="340"/>
    </location>
</feature>
<dbReference type="InterPro" id="IPR001789">
    <property type="entry name" value="Sig_transdc_resp-reg_receiver"/>
</dbReference>
<name>A0A4Q7LVP4_9BURK</name>
<dbReference type="Proteomes" id="UP000293433">
    <property type="component" value="Unassembled WGS sequence"/>
</dbReference>
<comment type="caution">
    <text evidence="11">The sequence shown here is derived from an EMBL/GenBank/DDBJ whole genome shotgun (WGS) entry which is preliminary data.</text>
</comment>
<gene>
    <name evidence="11" type="ORF">EV685_0730</name>
</gene>
<evidence type="ECO:0000256" key="2">
    <source>
        <dbReference type="ARBA" id="ARBA00012438"/>
    </source>
</evidence>
<proteinExistence type="predicted"/>
<dbReference type="SMART" id="SM00448">
    <property type="entry name" value="REC"/>
    <property type="match status" value="1"/>
</dbReference>
<dbReference type="SUPFAM" id="SSF47384">
    <property type="entry name" value="Homodimeric domain of signal transducing histidine kinase"/>
    <property type="match status" value="1"/>
</dbReference>
<dbReference type="SUPFAM" id="SSF55874">
    <property type="entry name" value="ATPase domain of HSP90 chaperone/DNA topoisomerase II/histidine kinase"/>
    <property type="match status" value="1"/>
</dbReference>
<protein>
    <recommendedName>
        <fullName evidence="2">histidine kinase</fullName>
        <ecNumber evidence="2">2.7.13.3</ecNumber>
    </recommendedName>
</protein>
<dbReference type="EC" id="2.7.13.3" evidence="2"/>
<dbReference type="Pfam" id="PF02518">
    <property type="entry name" value="HATPase_c"/>
    <property type="match status" value="1"/>
</dbReference>